<evidence type="ECO:0000313" key="3">
    <source>
        <dbReference type="Proteomes" id="UP000054217"/>
    </source>
</evidence>
<accession>A0A0C3PD33</accession>
<dbReference type="HOGENOM" id="CLU_3020028_0_0_1"/>
<protein>
    <submittedName>
        <fullName evidence="2">Uncharacterized protein</fullName>
    </submittedName>
</protein>
<name>A0A0C3PD33_PISTI</name>
<evidence type="ECO:0000256" key="1">
    <source>
        <dbReference type="SAM" id="MobiDB-lite"/>
    </source>
</evidence>
<feature type="non-terminal residue" evidence="2">
    <location>
        <position position="56"/>
    </location>
</feature>
<dbReference type="Proteomes" id="UP000054217">
    <property type="component" value="Unassembled WGS sequence"/>
</dbReference>
<evidence type="ECO:0000313" key="2">
    <source>
        <dbReference type="EMBL" id="KIO11685.1"/>
    </source>
</evidence>
<dbReference type="InParanoid" id="A0A0C3PD33"/>
<reference evidence="2 3" key="1">
    <citation type="submission" date="2014-04" db="EMBL/GenBank/DDBJ databases">
        <authorList>
            <consortium name="DOE Joint Genome Institute"/>
            <person name="Kuo A."/>
            <person name="Kohler A."/>
            <person name="Costa M.D."/>
            <person name="Nagy L.G."/>
            <person name="Floudas D."/>
            <person name="Copeland A."/>
            <person name="Barry K.W."/>
            <person name="Cichocki N."/>
            <person name="Veneault-Fourrey C."/>
            <person name="LaButti K."/>
            <person name="Lindquist E.A."/>
            <person name="Lipzen A."/>
            <person name="Lundell T."/>
            <person name="Morin E."/>
            <person name="Murat C."/>
            <person name="Sun H."/>
            <person name="Tunlid A."/>
            <person name="Henrissat B."/>
            <person name="Grigoriev I.V."/>
            <person name="Hibbett D.S."/>
            <person name="Martin F."/>
            <person name="Nordberg H.P."/>
            <person name="Cantor M.N."/>
            <person name="Hua S.X."/>
        </authorList>
    </citation>
    <scope>NUCLEOTIDE SEQUENCE [LARGE SCALE GENOMIC DNA]</scope>
    <source>
        <strain evidence="2 3">Marx 270</strain>
    </source>
</reference>
<reference evidence="3" key="2">
    <citation type="submission" date="2015-01" db="EMBL/GenBank/DDBJ databases">
        <title>Evolutionary Origins and Diversification of the Mycorrhizal Mutualists.</title>
        <authorList>
            <consortium name="DOE Joint Genome Institute"/>
            <consortium name="Mycorrhizal Genomics Consortium"/>
            <person name="Kohler A."/>
            <person name="Kuo A."/>
            <person name="Nagy L.G."/>
            <person name="Floudas D."/>
            <person name="Copeland A."/>
            <person name="Barry K.W."/>
            <person name="Cichocki N."/>
            <person name="Veneault-Fourrey C."/>
            <person name="LaButti K."/>
            <person name="Lindquist E.A."/>
            <person name="Lipzen A."/>
            <person name="Lundell T."/>
            <person name="Morin E."/>
            <person name="Murat C."/>
            <person name="Riley R."/>
            <person name="Ohm R."/>
            <person name="Sun H."/>
            <person name="Tunlid A."/>
            <person name="Henrissat B."/>
            <person name="Grigoriev I.V."/>
            <person name="Hibbett D.S."/>
            <person name="Martin F."/>
        </authorList>
    </citation>
    <scope>NUCLEOTIDE SEQUENCE [LARGE SCALE GENOMIC DNA]</scope>
    <source>
        <strain evidence="3">Marx 270</strain>
    </source>
</reference>
<gene>
    <name evidence="2" type="ORF">M404DRAFT_994408</name>
</gene>
<feature type="region of interest" description="Disordered" evidence="1">
    <location>
        <begin position="1"/>
        <end position="38"/>
    </location>
</feature>
<sequence length="56" mass="6613">MHPQKLSTAAHLSGRPTPDPRSRRGYSGRRRRQTKATKNWNVVLVPDERQIEWFEN</sequence>
<dbReference type="EMBL" id="KN831949">
    <property type="protein sequence ID" value="KIO11685.1"/>
    <property type="molecule type" value="Genomic_DNA"/>
</dbReference>
<feature type="compositionally biased region" description="Basic residues" evidence="1">
    <location>
        <begin position="23"/>
        <end position="35"/>
    </location>
</feature>
<keyword evidence="3" id="KW-1185">Reference proteome</keyword>
<dbReference type="AlphaFoldDB" id="A0A0C3PD33"/>
<organism evidence="2 3">
    <name type="scientific">Pisolithus tinctorius Marx 270</name>
    <dbReference type="NCBI Taxonomy" id="870435"/>
    <lineage>
        <taxon>Eukaryota</taxon>
        <taxon>Fungi</taxon>
        <taxon>Dikarya</taxon>
        <taxon>Basidiomycota</taxon>
        <taxon>Agaricomycotina</taxon>
        <taxon>Agaricomycetes</taxon>
        <taxon>Agaricomycetidae</taxon>
        <taxon>Boletales</taxon>
        <taxon>Sclerodermatineae</taxon>
        <taxon>Pisolithaceae</taxon>
        <taxon>Pisolithus</taxon>
    </lineage>
</organism>
<proteinExistence type="predicted"/>